<keyword evidence="5" id="KW-0597">Phosphoprotein</keyword>
<dbReference type="GO" id="GO:0000160">
    <property type="term" value="P:phosphorelay signal transduction system"/>
    <property type="evidence" value="ECO:0007669"/>
    <property type="project" value="InterPro"/>
</dbReference>
<dbReference type="PANTHER" id="PTHR32071:SF116">
    <property type="entry name" value="TRANSCRIPTIONAL REGULATORY PROTEIN GLRR"/>
    <property type="match status" value="1"/>
</dbReference>
<evidence type="ECO:0000256" key="4">
    <source>
        <dbReference type="ARBA" id="ARBA00023163"/>
    </source>
</evidence>
<dbReference type="PANTHER" id="PTHR32071">
    <property type="entry name" value="TRANSCRIPTIONAL REGULATORY PROTEIN"/>
    <property type="match status" value="1"/>
</dbReference>
<protein>
    <submittedName>
        <fullName evidence="8">Transcriptional regulatory protein GlrR</fullName>
    </submittedName>
</protein>
<dbReference type="GO" id="GO:0006355">
    <property type="term" value="P:regulation of DNA-templated transcription"/>
    <property type="evidence" value="ECO:0007669"/>
    <property type="project" value="InterPro"/>
</dbReference>
<dbReference type="PROSITE" id="PS00688">
    <property type="entry name" value="SIGMA54_INTERACT_3"/>
    <property type="match status" value="1"/>
</dbReference>
<dbReference type="InterPro" id="IPR009057">
    <property type="entry name" value="Homeodomain-like_sf"/>
</dbReference>
<accession>A0A6V8LSD0</accession>
<dbReference type="GO" id="GO:0043565">
    <property type="term" value="F:sequence-specific DNA binding"/>
    <property type="evidence" value="ECO:0007669"/>
    <property type="project" value="InterPro"/>
</dbReference>
<evidence type="ECO:0000259" key="7">
    <source>
        <dbReference type="PROSITE" id="PS50110"/>
    </source>
</evidence>
<dbReference type="Pfam" id="PF00072">
    <property type="entry name" value="Response_reg"/>
    <property type="match status" value="1"/>
</dbReference>
<dbReference type="RefSeq" id="WP_173082012.1">
    <property type="nucleotide sequence ID" value="NZ_BLTE01000003.1"/>
</dbReference>
<evidence type="ECO:0000313" key="8">
    <source>
        <dbReference type="EMBL" id="GFK93218.1"/>
    </source>
</evidence>
<dbReference type="PRINTS" id="PR01590">
    <property type="entry name" value="HTHFIS"/>
</dbReference>
<proteinExistence type="predicted"/>
<dbReference type="EMBL" id="BLTE01000003">
    <property type="protein sequence ID" value="GFK93218.1"/>
    <property type="molecule type" value="Genomic_DNA"/>
</dbReference>
<dbReference type="Pfam" id="PF25601">
    <property type="entry name" value="AAA_lid_14"/>
    <property type="match status" value="1"/>
</dbReference>
<dbReference type="InterPro" id="IPR002078">
    <property type="entry name" value="Sigma_54_int"/>
</dbReference>
<dbReference type="Proteomes" id="UP000494245">
    <property type="component" value="Unassembled WGS sequence"/>
</dbReference>
<dbReference type="InterPro" id="IPR002197">
    <property type="entry name" value="HTH_Fis"/>
</dbReference>
<dbReference type="InterPro" id="IPR003593">
    <property type="entry name" value="AAA+_ATPase"/>
</dbReference>
<evidence type="ECO:0000256" key="3">
    <source>
        <dbReference type="ARBA" id="ARBA00023015"/>
    </source>
</evidence>
<reference evidence="8 9" key="2">
    <citation type="submission" date="2020-05" db="EMBL/GenBank/DDBJ databases">
        <title>Draft genome sequence of Desulfovibrio sp. strainFSS-1.</title>
        <authorList>
            <person name="Shimoshige H."/>
            <person name="Kobayashi H."/>
            <person name="Maekawa T."/>
        </authorList>
    </citation>
    <scope>NUCLEOTIDE SEQUENCE [LARGE SCALE GENOMIC DNA]</scope>
    <source>
        <strain evidence="8 9">SIID29052-01</strain>
    </source>
</reference>
<dbReference type="FunFam" id="3.40.50.300:FF:000006">
    <property type="entry name" value="DNA-binding transcriptional regulator NtrC"/>
    <property type="match status" value="1"/>
</dbReference>
<dbReference type="PROSITE" id="PS00675">
    <property type="entry name" value="SIGMA54_INTERACT_1"/>
    <property type="match status" value="1"/>
</dbReference>
<dbReference type="CDD" id="cd00009">
    <property type="entry name" value="AAA"/>
    <property type="match status" value="1"/>
</dbReference>
<gene>
    <name evidence="8" type="primary">glrR_2</name>
    <name evidence="8" type="ORF">NNJEOMEG_01049</name>
</gene>
<dbReference type="GO" id="GO:0005524">
    <property type="term" value="F:ATP binding"/>
    <property type="evidence" value="ECO:0007669"/>
    <property type="project" value="UniProtKB-KW"/>
</dbReference>
<feature type="domain" description="Sigma-54 factor interaction" evidence="6">
    <location>
        <begin position="150"/>
        <end position="379"/>
    </location>
</feature>
<evidence type="ECO:0000256" key="1">
    <source>
        <dbReference type="ARBA" id="ARBA00022741"/>
    </source>
</evidence>
<name>A0A6V8LSD0_9BACT</name>
<dbReference type="SUPFAM" id="SSF52172">
    <property type="entry name" value="CheY-like"/>
    <property type="match status" value="1"/>
</dbReference>
<dbReference type="Pfam" id="PF00158">
    <property type="entry name" value="Sigma54_activat"/>
    <property type="match status" value="1"/>
</dbReference>
<dbReference type="Gene3D" id="1.10.8.60">
    <property type="match status" value="1"/>
</dbReference>
<evidence type="ECO:0000256" key="5">
    <source>
        <dbReference type="PROSITE-ProRule" id="PRU00169"/>
    </source>
</evidence>
<feature type="modified residue" description="4-aspartylphosphate" evidence="5">
    <location>
        <position position="60"/>
    </location>
</feature>
<evidence type="ECO:0000259" key="6">
    <source>
        <dbReference type="PROSITE" id="PS50045"/>
    </source>
</evidence>
<keyword evidence="1" id="KW-0547">Nucleotide-binding</keyword>
<dbReference type="Gene3D" id="3.40.50.300">
    <property type="entry name" value="P-loop containing nucleotide triphosphate hydrolases"/>
    <property type="match status" value="1"/>
</dbReference>
<keyword evidence="4" id="KW-0804">Transcription</keyword>
<dbReference type="InterPro" id="IPR058031">
    <property type="entry name" value="AAA_lid_NorR"/>
</dbReference>
<organism evidence="8 9">
    <name type="scientific">Fundidesulfovibrio magnetotacticus</name>
    <dbReference type="NCBI Taxonomy" id="2730080"/>
    <lineage>
        <taxon>Bacteria</taxon>
        <taxon>Pseudomonadati</taxon>
        <taxon>Thermodesulfobacteriota</taxon>
        <taxon>Desulfovibrionia</taxon>
        <taxon>Desulfovibrionales</taxon>
        <taxon>Desulfovibrionaceae</taxon>
        <taxon>Fundidesulfovibrio</taxon>
    </lineage>
</organism>
<dbReference type="Pfam" id="PF02954">
    <property type="entry name" value="HTH_8"/>
    <property type="match status" value="1"/>
</dbReference>
<evidence type="ECO:0000313" key="9">
    <source>
        <dbReference type="Proteomes" id="UP000494245"/>
    </source>
</evidence>
<dbReference type="SMART" id="SM00448">
    <property type="entry name" value="REC"/>
    <property type="match status" value="1"/>
</dbReference>
<dbReference type="InterPro" id="IPR001789">
    <property type="entry name" value="Sig_transdc_resp-reg_receiver"/>
</dbReference>
<keyword evidence="9" id="KW-1185">Reference proteome</keyword>
<dbReference type="Gene3D" id="3.40.50.2300">
    <property type="match status" value="1"/>
</dbReference>
<dbReference type="InterPro" id="IPR011006">
    <property type="entry name" value="CheY-like_superfamily"/>
</dbReference>
<keyword evidence="2" id="KW-0067">ATP-binding</keyword>
<dbReference type="PROSITE" id="PS50045">
    <property type="entry name" value="SIGMA54_INTERACT_4"/>
    <property type="match status" value="1"/>
</dbReference>
<dbReference type="InterPro" id="IPR025944">
    <property type="entry name" value="Sigma_54_int_dom_CS"/>
</dbReference>
<dbReference type="SUPFAM" id="SSF46689">
    <property type="entry name" value="Homeodomain-like"/>
    <property type="match status" value="1"/>
</dbReference>
<dbReference type="AlphaFoldDB" id="A0A6V8LSD0"/>
<evidence type="ECO:0000256" key="2">
    <source>
        <dbReference type="ARBA" id="ARBA00022840"/>
    </source>
</evidence>
<dbReference type="Gene3D" id="1.10.10.60">
    <property type="entry name" value="Homeodomain-like"/>
    <property type="match status" value="1"/>
</dbReference>
<feature type="domain" description="Response regulatory" evidence="7">
    <location>
        <begin position="9"/>
        <end position="125"/>
    </location>
</feature>
<dbReference type="PROSITE" id="PS50110">
    <property type="entry name" value="RESPONSE_REGULATORY"/>
    <property type="match status" value="1"/>
</dbReference>
<dbReference type="SUPFAM" id="SSF52540">
    <property type="entry name" value="P-loop containing nucleoside triphosphate hydrolases"/>
    <property type="match status" value="1"/>
</dbReference>
<sequence>MTEDFSSDAILVVDDEATFAKGIARLLQKGFPAHTVLVRDSAAKALEALQERPCALMITDVRMPGQDGFALLEQALTVAPALTVVMLTGYGSVEAAVKALKSGAYDFLAKPVDQDVLFRCVARALDRAALMRENRRLRQAAGACPRGQSIIGESPAMRRLLGEIQAVAQNDYTVLIQGESGSGKELVARTIHALSRRGANTMVSLNCTAVPEHLLESELFGHVKGAFTGAAQARQGLFLAADGSTLHLDEIGDMPTHVQPKLLRALQEKEVRPVGGSEAIRVDARILASTNRRLEARMAAGEFREDLYYRLNVLTLHVPPLRERSQDIPLLARHFLARTCEELETGEKELTPDALDFIKARNWPGNVRELLNFVRRAAVFSSGPYITEAQVRLLDAQAKNPGAATGYGNYLEAKERVLDDFTRSYVLGLMERTRGNVTQAARLSGLERVSLQKILKRLGVDAARFRPAGEYADE</sequence>
<dbReference type="InterPro" id="IPR025662">
    <property type="entry name" value="Sigma_54_int_dom_ATP-bd_1"/>
</dbReference>
<reference evidence="8 9" key="1">
    <citation type="submission" date="2020-04" db="EMBL/GenBank/DDBJ databases">
        <authorList>
            <consortium name="Desulfovibrio sp. FSS-1 genome sequencing consortium"/>
            <person name="Shimoshige H."/>
            <person name="Kobayashi H."/>
            <person name="Maekawa T."/>
        </authorList>
    </citation>
    <scope>NUCLEOTIDE SEQUENCE [LARGE SCALE GENOMIC DNA]</scope>
    <source>
        <strain evidence="8 9">SIID29052-01</strain>
    </source>
</reference>
<comment type="caution">
    <text evidence="8">The sequence shown here is derived from an EMBL/GenBank/DDBJ whole genome shotgun (WGS) entry which is preliminary data.</text>
</comment>
<dbReference type="InterPro" id="IPR027417">
    <property type="entry name" value="P-loop_NTPase"/>
</dbReference>
<dbReference type="SMART" id="SM00382">
    <property type="entry name" value="AAA"/>
    <property type="match status" value="1"/>
</dbReference>
<keyword evidence="3" id="KW-0805">Transcription regulation</keyword>